<comment type="caution">
    <text evidence="1">The sequence shown here is derived from an EMBL/GenBank/DDBJ whole genome shotgun (WGS) entry which is preliminary data.</text>
</comment>
<dbReference type="EMBL" id="JAOYFB010000036">
    <property type="protein sequence ID" value="KAK4019628.1"/>
    <property type="molecule type" value="Genomic_DNA"/>
</dbReference>
<name>A0ABR0A3T7_9CRUS</name>
<keyword evidence="2" id="KW-1185">Reference proteome</keyword>
<protein>
    <submittedName>
        <fullName evidence="1">Uncharacterized protein</fullName>
    </submittedName>
</protein>
<gene>
    <name evidence="1" type="ORF">OUZ56_001642</name>
</gene>
<dbReference type="Proteomes" id="UP001234178">
    <property type="component" value="Unassembled WGS sequence"/>
</dbReference>
<reference evidence="1 2" key="1">
    <citation type="journal article" date="2023" name="Nucleic Acids Res.">
        <title>The hologenome of Daphnia magna reveals possible DNA methylation and microbiome-mediated evolution of the host genome.</title>
        <authorList>
            <person name="Chaturvedi A."/>
            <person name="Li X."/>
            <person name="Dhandapani V."/>
            <person name="Marshall H."/>
            <person name="Kissane S."/>
            <person name="Cuenca-Cambronero M."/>
            <person name="Asole G."/>
            <person name="Calvet F."/>
            <person name="Ruiz-Romero M."/>
            <person name="Marangio P."/>
            <person name="Guigo R."/>
            <person name="Rago D."/>
            <person name="Mirbahai L."/>
            <person name="Eastwood N."/>
            <person name="Colbourne J.K."/>
            <person name="Zhou J."/>
            <person name="Mallon E."/>
            <person name="Orsini L."/>
        </authorList>
    </citation>
    <scope>NUCLEOTIDE SEQUENCE [LARGE SCALE GENOMIC DNA]</scope>
    <source>
        <strain evidence="1">LRV0_1</strain>
    </source>
</reference>
<evidence type="ECO:0000313" key="2">
    <source>
        <dbReference type="Proteomes" id="UP001234178"/>
    </source>
</evidence>
<organism evidence="1 2">
    <name type="scientific">Daphnia magna</name>
    <dbReference type="NCBI Taxonomy" id="35525"/>
    <lineage>
        <taxon>Eukaryota</taxon>
        <taxon>Metazoa</taxon>
        <taxon>Ecdysozoa</taxon>
        <taxon>Arthropoda</taxon>
        <taxon>Crustacea</taxon>
        <taxon>Branchiopoda</taxon>
        <taxon>Diplostraca</taxon>
        <taxon>Cladocera</taxon>
        <taxon>Anomopoda</taxon>
        <taxon>Daphniidae</taxon>
        <taxon>Daphnia</taxon>
    </lineage>
</organism>
<proteinExistence type="predicted"/>
<evidence type="ECO:0000313" key="1">
    <source>
        <dbReference type="EMBL" id="KAK4019628.1"/>
    </source>
</evidence>
<accession>A0ABR0A3T7</accession>
<sequence length="91" mass="10840">MTGTTRFRRCFQDDKWQLKRIFLIAYMHQSEQIISIKNLVVLFLVYPVGDVWASYTFQAELITRVCSSEFIIVFKKNRIPWIPRVLPSIDI</sequence>